<evidence type="ECO:0000256" key="11">
    <source>
        <dbReference type="ARBA" id="ARBA00023136"/>
    </source>
</evidence>
<evidence type="ECO:0000256" key="8">
    <source>
        <dbReference type="ARBA" id="ARBA00022889"/>
    </source>
</evidence>
<dbReference type="InterPro" id="IPR002035">
    <property type="entry name" value="VWF_A"/>
</dbReference>
<dbReference type="SMART" id="SM00327">
    <property type="entry name" value="VWA"/>
    <property type="match status" value="1"/>
</dbReference>
<reference evidence="19" key="1">
    <citation type="thesis" date="2020" institute="ProQuest LLC" country="789 East Eisenhower Parkway, Ann Arbor, MI, USA">
        <title>Comparative Genomics and Chromosome Evolution.</title>
        <authorList>
            <person name="Mudd A.B."/>
        </authorList>
    </citation>
    <scope>NUCLEOTIDE SEQUENCE</scope>
    <source>
        <strain evidence="19">1538</strain>
        <tissue evidence="19">Blood</tissue>
    </source>
</reference>
<evidence type="ECO:0000256" key="9">
    <source>
        <dbReference type="ARBA" id="ARBA00022989"/>
    </source>
</evidence>
<dbReference type="Proteomes" id="UP001181693">
    <property type="component" value="Unassembled WGS sequence"/>
</dbReference>
<dbReference type="EMBL" id="DYDO01000001">
    <property type="protein sequence ID" value="DBA34351.1"/>
    <property type="molecule type" value="Genomic_DNA"/>
</dbReference>
<organism evidence="19 20">
    <name type="scientific">Pyxicephalus adspersus</name>
    <name type="common">African bullfrog</name>
    <dbReference type="NCBI Taxonomy" id="30357"/>
    <lineage>
        <taxon>Eukaryota</taxon>
        <taxon>Metazoa</taxon>
        <taxon>Chordata</taxon>
        <taxon>Craniata</taxon>
        <taxon>Vertebrata</taxon>
        <taxon>Euteleostomi</taxon>
        <taxon>Amphibia</taxon>
        <taxon>Batrachia</taxon>
        <taxon>Anura</taxon>
        <taxon>Neobatrachia</taxon>
        <taxon>Ranoidea</taxon>
        <taxon>Pyxicephalidae</taxon>
        <taxon>Pyxicephalinae</taxon>
        <taxon>Pyxicephalus</taxon>
    </lineage>
</organism>
<dbReference type="GO" id="GO:0005178">
    <property type="term" value="F:integrin binding"/>
    <property type="evidence" value="ECO:0007669"/>
    <property type="project" value="TreeGrafter"/>
</dbReference>
<dbReference type="GO" id="GO:0007229">
    <property type="term" value="P:integrin-mediated signaling pathway"/>
    <property type="evidence" value="ECO:0007669"/>
    <property type="project" value="UniProtKB-KW"/>
</dbReference>
<gene>
    <name evidence="19" type="ORF">GDO54_001918</name>
</gene>
<dbReference type="Pfam" id="PF00092">
    <property type="entry name" value="VWA"/>
    <property type="match status" value="1"/>
</dbReference>
<keyword evidence="11 16" id="KW-0472">Membrane</keyword>
<keyword evidence="12" id="KW-1015">Disulfide bond</keyword>
<dbReference type="InterPro" id="IPR036465">
    <property type="entry name" value="vWFA_dom_sf"/>
</dbReference>
<dbReference type="InterPro" id="IPR048285">
    <property type="entry name" value="Integrin_alpha_Ig-like_2"/>
</dbReference>
<accession>A0AAV3ASJ1</accession>
<keyword evidence="13 16" id="KW-0675">Receptor</keyword>
<comment type="similarity">
    <text evidence="2 16">Belongs to the integrin alpha chain family.</text>
</comment>
<evidence type="ECO:0000313" key="20">
    <source>
        <dbReference type="Proteomes" id="UP001181693"/>
    </source>
</evidence>
<dbReference type="PROSITE" id="PS50234">
    <property type="entry name" value="VWFA"/>
    <property type="match status" value="1"/>
</dbReference>
<feature type="transmembrane region" description="Helical" evidence="16">
    <location>
        <begin position="933"/>
        <end position="956"/>
    </location>
</feature>
<dbReference type="GO" id="GO:0046872">
    <property type="term" value="F:metal ion binding"/>
    <property type="evidence" value="ECO:0007669"/>
    <property type="project" value="UniProtKB-KW"/>
</dbReference>
<evidence type="ECO:0000256" key="1">
    <source>
        <dbReference type="ARBA" id="ARBA00004479"/>
    </source>
</evidence>
<keyword evidence="3 16" id="KW-0812">Transmembrane</keyword>
<feature type="repeat" description="FG-GAP" evidence="15">
    <location>
        <begin position="329"/>
        <end position="389"/>
    </location>
</feature>
<evidence type="ECO:0000256" key="12">
    <source>
        <dbReference type="ARBA" id="ARBA00023157"/>
    </source>
</evidence>
<evidence type="ECO:0000313" key="19">
    <source>
        <dbReference type="EMBL" id="DBA34351.1"/>
    </source>
</evidence>
<dbReference type="PROSITE" id="PS51470">
    <property type="entry name" value="FG_GAP"/>
    <property type="match status" value="3"/>
</dbReference>
<keyword evidence="8 16" id="KW-0130">Cell adhesion</keyword>
<feature type="region of interest" description="Disordered" evidence="17">
    <location>
        <begin position="1"/>
        <end position="31"/>
    </location>
</feature>
<dbReference type="SMART" id="SM00191">
    <property type="entry name" value="Int_alpha"/>
    <property type="match status" value="4"/>
</dbReference>
<dbReference type="Gene3D" id="2.60.40.1460">
    <property type="entry name" value="Integrin domains. Chain A, domain 2"/>
    <property type="match status" value="1"/>
</dbReference>
<dbReference type="InterPro" id="IPR013517">
    <property type="entry name" value="FG-GAP"/>
</dbReference>
<keyword evidence="5" id="KW-0732">Signal</keyword>
<evidence type="ECO:0000256" key="3">
    <source>
        <dbReference type="ARBA" id="ARBA00022692"/>
    </source>
</evidence>
<evidence type="ECO:0000256" key="10">
    <source>
        <dbReference type="ARBA" id="ARBA00023037"/>
    </source>
</evidence>
<dbReference type="Gene3D" id="2.130.10.130">
    <property type="entry name" value="Integrin alpha, N-terminal"/>
    <property type="match status" value="1"/>
</dbReference>
<evidence type="ECO:0000256" key="4">
    <source>
        <dbReference type="ARBA" id="ARBA00022723"/>
    </source>
</evidence>
<dbReference type="Pfam" id="PF08441">
    <property type="entry name" value="Integrin_A_Ig_1"/>
    <property type="match status" value="1"/>
</dbReference>
<dbReference type="GO" id="GO:0098609">
    <property type="term" value="P:cell-cell adhesion"/>
    <property type="evidence" value="ECO:0007669"/>
    <property type="project" value="TreeGrafter"/>
</dbReference>
<dbReference type="PRINTS" id="PR00453">
    <property type="entry name" value="VWFADOMAIN"/>
</dbReference>
<dbReference type="PANTHER" id="PTHR23220">
    <property type="entry name" value="INTEGRIN ALPHA"/>
    <property type="match status" value="1"/>
</dbReference>
<dbReference type="GO" id="GO:0007160">
    <property type="term" value="P:cell-matrix adhesion"/>
    <property type="evidence" value="ECO:0007669"/>
    <property type="project" value="TreeGrafter"/>
</dbReference>
<dbReference type="Gene3D" id="2.60.40.1530">
    <property type="entry name" value="ntegrin, alpha v. Chain A, domain 4"/>
    <property type="match status" value="1"/>
</dbReference>
<evidence type="ECO:0000256" key="16">
    <source>
        <dbReference type="RuleBase" id="RU003762"/>
    </source>
</evidence>
<evidence type="ECO:0000256" key="17">
    <source>
        <dbReference type="SAM" id="MobiDB-lite"/>
    </source>
</evidence>
<dbReference type="GO" id="GO:0009897">
    <property type="term" value="C:external side of plasma membrane"/>
    <property type="evidence" value="ECO:0007669"/>
    <property type="project" value="TreeGrafter"/>
</dbReference>
<dbReference type="SUPFAM" id="SSF69179">
    <property type="entry name" value="Integrin domains"/>
    <property type="match status" value="2"/>
</dbReference>
<dbReference type="SUPFAM" id="SSF69318">
    <property type="entry name" value="Integrin alpha N-terminal domain"/>
    <property type="match status" value="1"/>
</dbReference>
<proteinExistence type="inferred from homology"/>
<sequence length="971" mass="109386">MEIKTDYKKQKSIMNDNNNNNNNNDDEEEEGGTEIAIVLDGSGSISKSDFQKAKDFISNLMTKIWEKCSECEFAVVQYGDKIQTEFDIQDSRRDSSFIQNKAKAIEQVGNVTKTASALLHVLDNIFNEAHGSKKSATKVILVLTDGDIFMDPVDLPTVINDERMKSIERFIIGVGEVFNKTQAYSELKMIASDEKDHVIRVDDYSKLDGLLSALQQKMIGIEGTKGDSLEFDLAQIGFATHIKDKDTLVLGAVGAFDWSGGLLLTSTETQKVKFLNDSSENAKKAAYGYLGYSVATAKGKHTFLYIAGAPRHSNMGKVLVFEEDITTYHLSQTLEGEQVGSYFGHQLCALDVKSDGIVDFLLVGAPFYHMKAEEGRVYIFKLNDEGKFTLKIKLDQHYYSYARFGYSIAKIGDINQDGYQDIAIGAPLEGHFEDPGSFGSRIRANDCKRKLQFFGHSVDGGLDLTDDGYTDLAIGSLGNVMVLRSRPVVKVNVSVQLHPEKIRVYTDKTVTASLCFNITPFKQQEFRKTHLYYELNLDVTMEEKRISFNDTSSSKGKLYLLSSRCTKNFTLTVLPCSYDCFSNIKVQVSYTLRATEQNRDLPSPILDFFDKNYSYIELIYEKDCKNKTVCIPELHLSSTMSRQELIVGYTKDLTMTISLINTGDSSFMTNLTLNYPKNLQLNTMKPANYPNIKCYEQKNPSSYTSTLTCKIRHPVFKSANETFDIIWQLSEEKFPDDEAIIYSILSNMNGVSAPLIQKTVLPVKHSLNMVLAVQPNELYVKIPPKSPSLQEIGYIFSINGENQYDAELSLELQIPIYMKSVTIAVINPIEKAQNSTQCKREKRECKYGNTSRKHKDEVLTCLAMQCNIYSVQEEITVTAQLFLHTLQSLVEDTQELNITAELHYDKDVFVNIKDPELKTQLTIFVHKEKVMNILPVVIGSSIGGILLLLIIVVILVKVCFWYQTDKNDLSV</sequence>
<feature type="repeat" description="FG-GAP" evidence="15">
    <location>
        <begin position="440"/>
        <end position="500"/>
    </location>
</feature>
<keyword evidence="10 16" id="KW-0401">Integrin</keyword>
<dbReference type="GO" id="GO:0033627">
    <property type="term" value="P:cell adhesion mediated by integrin"/>
    <property type="evidence" value="ECO:0007669"/>
    <property type="project" value="TreeGrafter"/>
</dbReference>
<keyword evidence="9 16" id="KW-1133">Transmembrane helix</keyword>
<dbReference type="InterPro" id="IPR013519">
    <property type="entry name" value="Int_alpha_beta-p"/>
</dbReference>
<dbReference type="InterPro" id="IPR032695">
    <property type="entry name" value="Integrin_dom_sf"/>
</dbReference>
<dbReference type="Pfam" id="PF20805">
    <property type="entry name" value="Integrin_A_Ig_2"/>
    <property type="match status" value="1"/>
</dbReference>
<keyword evidence="14" id="KW-0325">Glycoprotein</keyword>
<dbReference type="GO" id="GO:0008305">
    <property type="term" value="C:integrin complex"/>
    <property type="evidence" value="ECO:0007669"/>
    <property type="project" value="InterPro"/>
</dbReference>
<comment type="subcellular location">
    <subcellularLocation>
        <location evidence="1 16">Membrane</location>
        <topology evidence="1 16">Single-pass type I membrane protein</topology>
    </subcellularLocation>
</comment>
<feature type="domain" description="VWFA" evidence="18">
    <location>
        <begin position="34"/>
        <end position="214"/>
    </location>
</feature>
<evidence type="ECO:0000256" key="14">
    <source>
        <dbReference type="ARBA" id="ARBA00023180"/>
    </source>
</evidence>
<dbReference type="InterPro" id="IPR028994">
    <property type="entry name" value="Integrin_alpha_N"/>
</dbReference>
<evidence type="ECO:0000256" key="15">
    <source>
        <dbReference type="PROSITE-ProRule" id="PRU00803"/>
    </source>
</evidence>
<protein>
    <recommendedName>
        <fullName evidence="18">VWFA domain-containing protein</fullName>
    </recommendedName>
</protein>
<dbReference type="Gene3D" id="3.40.50.410">
    <property type="entry name" value="von Willebrand factor, type A domain"/>
    <property type="match status" value="1"/>
</dbReference>
<dbReference type="Gene3D" id="1.20.5.930">
    <property type="entry name" value="Bicelle-embedded integrin alpha(iib) transmembrane segment"/>
    <property type="match status" value="1"/>
</dbReference>
<dbReference type="PANTHER" id="PTHR23220:SF79">
    <property type="entry name" value="INTEGRIN ALPHA-E"/>
    <property type="match status" value="1"/>
</dbReference>
<name>A0AAV3ASJ1_PYXAD</name>
<feature type="repeat" description="FG-GAP" evidence="15">
    <location>
        <begin position="390"/>
        <end position="430"/>
    </location>
</feature>
<evidence type="ECO:0000256" key="6">
    <source>
        <dbReference type="ARBA" id="ARBA00022737"/>
    </source>
</evidence>
<evidence type="ECO:0000256" key="5">
    <source>
        <dbReference type="ARBA" id="ARBA00022729"/>
    </source>
</evidence>
<dbReference type="AlphaFoldDB" id="A0AAV3ASJ1"/>
<dbReference type="InterPro" id="IPR013649">
    <property type="entry name" value="Integrin_alpha_Ig-like_1"/>
</dbReference>
<dbReference type="SUPFAM" id="SSF53300">
    <property type="entry name" value="vWA-like"/>
    <property type="match status" value="1"/>
</dbReference>
<evidence type="ECO:0000256" key="13">
    <source>
        <dbReference type="ARBA" id="ARBA00023170"/>
    </source>
</evidence>
<evidence type="ECO:0000256" key="2">
    <source>
        <dbReference type="ARBA" id="ARBA00008054"/>
    </source>
</evidence>
<dbReference type="InterPro" id="IPR000413">
    <property type="entry name" value="Integrin_alpha"/>
</dbReference>
<dbReference type="Pfam" id="PF01839">
    <property type="entry name" value="FG-GAP"/>
    <property type="match status" value="1"/>
</dbReference>
<keyword evidence="20" id="KW-1185">Reference proteome</keyword>
<evidence type="ECO:0000259" key="18">
    <source>
        <dbReference type="PROSITE" id="PS50234"/>
    </source>
</evidence>
<keyword evidence="4" id="KW-0479">Metal-binding</keyword>
<keyword evidence="6" id="KW-0677">Repeat</keyword>
<evidence type="ECO:0000256" key="7">
    <source>
        <dbReference type="ARBA" id="ARBA00022837"/>
    </source>
</evidence>
<keyword evidence="7" id="KW-0106">Calcium</keyword>
<dbReference type="PRINTS" id="PR01185">
    <property type="entry name" value="INTEGRINA"/>
</dbReference>
<comment type="caution">
    <text evidence="19">The sequence shown here is derived from an EMBL/GenBank/DDBJ whole genome shotgun (WGS) entry which is preliminary data.</text>
</comment>
<dbReference type="Gene3D" id="2.60.40.1510">
    <property type="entry name" value="ntegrin, alpha v. Chain A, domain 3"/>
    <property type="match status" value="1"/>
</dbReference>